<protein>
    <submittedName>
        <fullName evidence="5">AraC family transcriptional regulator</fullName>
    </submittedName>
</protein>
<dbReference type="GO" id="GO:0003700">
    <property type="term" value="F:DNA-binding transcription factor activity"/>
    <property type="evidence" value="ECO:0007669"/>
    <property type="project" value="InterPro"/>
</dbReference>
<dbReference type="PROSITE" id="PS01124">
    <property type="entry name" value="HTH_ARAC_FAMILY_2"/>
    <property type="match status" value="1"/>
</dbReference>
<dbReference type="Pfam" id="PF12625">
    <property type="entry name" value="Arabinose_bd"/>
    <property type="match status" value="1"/>
</dbReference>
<evidence type="ECO:0000313" key="6">
    <source>
        <dbReference type="Proteomes" id="UP000787156"/>
    </source>
</evidence>
<dbReference type="Gene3D" id="1.10.10.60">
    <property type="entry name" value="Homeodomain-like"/>
    <property type="match status" value="1"/>
</dbReference>
<evidence type="ECO:0000313" key="5">
    <source>
        <dbReference type="EMBL" id="HJF28826.1"/>
    </source>
</evidence>
<dbReference type="InterPro" id="IPR032687">
    <property type="entry name" value="AraC-type_N"/>
</dbReference>
<dbReference type="InterPro" id="IPR009057">
    <property type="entry name" value="Homeodomain-like_sf"/>
</dbReference>
<dbReference type="InterPro" id="IPR018060">
    <property type="entry name" value="HTH_AraC"/>
</dbReference>
<dbReference type="Proteomes" id="UP000787156">
    <property type="component" value="Unassembled WGS sequence"/>
</dbReference>
<dbReference type="PANTHER" id="PTHR47894">
    <property type="entry name" value="HTH-TYPE TRANSCRIPTIONAL REGULATOR GADX"/>
    <property type="match status" value="1"/>
</dbReference>
<dbReference type="EMBL" id="DYWX01000123">
    <property type="protein sequence ID" value="HJF28826.1"/>
    <property type="molecule type" value="Genomic_DNA"/>
</dbReference>
<gene>
    <name evidence="5" type="ORF">K8V79_11450</name>
</gene>
<proteinExistence type="predicted"/>
<keyword evidence="1" id="KW-0805">Transcription regulation</keyword>
<name>A0A9D2UU75_ACILW</name>
<dbReference type="AlphaFoldDB" id="A0A9D2UU75"/>
<dbReference type="Pfam" id="PF12833">
    <property type="entry name" value="HTH_18"/>
    <property type="match status" value="1"/>
</dbReference>
<dbReference type="PANTHER" id="PTHR47894:SF1">
    <property type="entry name" value="HTH-TYPE TRANSCRIPTIONAL REGULATOR VQSM"/>
    <property type="match status" value="1"/>
</dbReference>
<keyword evidence="3" id="KW-0804">Transcription</keyword>
<dbReference type="GO" id="GO:0000976">
    <property type="term" value="F:transcription cis-regulatory region binding"/>
    <property type="evidence" value="ECO:0007669"/>
    <property type="project" value="TreeGrafter"/>
</dbReference>
<reference evidence="5" key="1">
    <citation type="journal article" date="2021" name="PeerJ">
        <title>Extensive microbial diversity within the chicken gut microbiome revealed by metagenomics and culture.</title>
        <authorList>
            <person name="Gilroy R."/>
            <person name="Ravi A."/>
            <person name="Getino M."/>
            <person name="Pursley I."/>
            <person name="Horton D.L."/>
            <person name="Alikhan N.F."/>
            <person name="Baker D."/>
            <person name="Gharbi K."/>
            <person name="Hall N."/>
            <person name="Watson M."/>
            <person name="Adriaenssens E.M."/>
            <person name="Foster-Nyarko E."/>
            <person name="Jarju S."/>
            <person name="Secka A."/>
            <person name="Antonio M."/>
            <person name="Oren A."/>
            <person name="Chaudhuri R.R."/>
            <person name="La Ragione R."/>
            <person name="Hildebrand F."/>
            <person name="Pallen M.J."/>
        </authorList>
    </citation>
    <scope>NUCLEOTIDE SEQUENCE</scope>
    <source>
        <strain evidence="5">CHK135-1449</strain>
    </source>
</reference>
<evidence type="ECO:0000256" key="2">
    <source>
        <dbReference type="ARBA" id="ARBA00023125"/>
    </source>
</evidence>
<organism evidence="5 6">
    <name type="scientific">Acinetobacter lwoffii</name>
    <dbReference type="NCBI Taxonomy" id="28090"/>
    <lineage>
        <taxon>Bacteria</taxon>
        <taxon>Pseudomonadati</taxon>
        <taxon>Pseudomonadota</taxon>
        <taxon>Gammaproteobacteria</taxon>
        <taxon>Moraxellales</taxon>
        <taxon>Moraxellaceae</taxon>
        <taxon>Acinetobacter</taxon>
    </lineage>
</organism>
<sequence length="345" mass="40163">MQEIKISNGYIQLWASYLRSRQIDPLHADFLKDFKEQLQGLIDQPFDIQVPLQLLNNVLLSTRQHLDCPQLIFEIVQEIRPEHFGVLGYMASKSSSISEIIGYIIRFQRLVVDGSDLIPFQLRQHEQSVELYWAFLEERYNVLNELTIAAMVQLGRFILQEQPLLLRSIHFAHRPEIAVIHFQKFYATELKFSQPHYALELDVQGLNLKSDQADPMLLQLLIRQAEGEIAARPPLESTLQHAQRLIADHLRMHQQALKIEQLAEHLLLSVRTLQRKLAEQGTSFKKLLEQERIKRCDLLLQQEISLSEIAEQLDYSDQSALARAYKAATGRTLLQYRKQPKQDQR</sequence>
<feature type="domain" description="HTH araC/xylS-type" evidence="4">
    <location>
        <begin position="240"/>
        <end position="339"/>
    </location>
</feature>
<reference evidence="5" key="2">
    <citation type="submission" date="2021-09" db="EMBL/GenBank/DDBJ databases">
        <authorList>
            <person name="Gilroy R."/>
        </authorList>
    </citation>
    <scope>NUCLEOTIDE SEQUENCE</scope>
    <source>
        <strain evidence="5">CHK135-1449</strain>
    </source>
</reference>
<comment type="caution">
    <text evidence="5">The sequence shown here is derived from an EMBL/GenBank/DDBJ whole genome shotgun (WGS) entry which is preliminary data.</text>
</comment>
<keyword evidence="2" id="KW-0238">DNA-binding</keyword>
<dbReference type="SMART" id="SM00342">
    <property type="entry name" value="HTH_ARAC"/>
    <property type="match status" value="1"/>
</dbReference>
<evidence type="ECO:0000256" key="1">
    <source>
        <dbReference type="ARBA" id="ARBA00023015"/>
    </source>
</evidence>
<evidence type="ECO:0000259" key="4">
    <source>
        <dbReference type="PROSITE" id="PS01124"/>
    </source>
</evidence>
<evidence type="ECO:0000256" key="3">
    <source>
        <dbReference type="ARBA" id="ARBA00023163"/>
    </source>
</evidence>
<dbReference type="SUPFAM" id="SSF46689">
    <property type="entry name" value="Homeodomain-like"/>
    <property type="match status" value="1"/>
</dbReference>
<accession>A0A9D2UU75</accession>
<dbReference type="GO" id="GO:0005829">
    <property type="term" value="C:cytosol"/>
    <property type="evidence" value="ECO:0007669"/>
    <property type="project" value="TreeGrafter"/>
</dbReference>